<dbReference type="Proteomes" id="UP000615687">
    <property type="component" value="Unassembled WGS sequence"/>
</dbReference>
<gene>
    <name evidence="1" type="ORF">IG617_21175</name>
</gene>
<dbReference type="RefSeq" id="WP_192111235.1">
    <property type="nucleotide sequence ID" value="NZ_JACYXJ010000009.1"/>
</dbReference>
<comment type="caution">
    <text evidence="1">The sequence shown here is derived from an EMBL/GenBank/DDBJ whole genome shotgun (WGS) entry which is preliminary data.</text>
</comment>
<sequence>MWQVLATNSTPSRTSAAEIQDPVRPDLTAHAETLELAFLNAILALHDNSALLVSRLQPFDALEDTV</sequence>
<protein>
    <submittedName>
        <fullName evidence="1">Uncharacterized protein</fullName>
    </submittedName>
</protein>
<accession>A0ABR9CG21</accession>
<evidence type="ECO:0000313" key="1">
    <source>
        <dbReference type="EMBL" id="MBD8878816.1"/>
    </source>
</evidence>
<evidence type="ECO:0000313" key="2">
    <source>
        <dbReference type="Proteomes" id="UP000615687"/>
    </source>
</evidence>
<dbReference type="EMBL" id="JACYXJ010000009">
    <property type="protein sequence ID" value="MBD8878816.1"/>
    <property type="molecule type" value="Genomic_DNA"/>
</dbReference>
<name>A0ABR9CG21_9HYPH</name>
<keyword evidence="2" id="KW-1185">Reference proteome</keyword>
<reference evidence="1 2" key="1">
    <citation type="submission" date="2020-09" db="EMBL/GenBank/DDBJ databases">
        <title>The genome sequence of type strain Labrenzia polysiphoniae KACC 19711.</title>
        <authorList>
            <person name="Liu Y."/>
        </authorList>
    </citation>
    <scope>NUCLEOTIDE SEQUENCE [LARGE SCALE GENOMIC DNA]</scope>
    <source>
        <strain evidence="1 2">KACC 19711</strain>
    </source>
</reference>
<proteinExistence type="predicted"/>
<organism evidence="1 2">
    <name type="scientific">Roseibium polysiphoniae</name>
    <dbReference type="NCBI Taxonomy" id="2571221"/>
    <lineage>
        <taxon>Bacteria</taxon>
        <taxon>Pseudomonadati</taxon>
        <taxon>Pseudomonadota</taxon>
        <taxon>Alphaproteobacteria</taxon>
        <taxon>Hyphomicrobiales</taxon>
        <taxon>Stappiaceae</taxon>
        <taxon>Roseibium</taxon>
    </lineage>
</organism>